<keyword evidence="3" id="KW-1185">Reference proteome</keyword>
<dbReference type="Proteomes" id="UP001152130">
    <property type="component" value="Unassembled WGS sequence"/>
</dbReference>
<evidence type="ECO:0000313" key="3">
    <source>
        <dbReference type="Proteomes" id="UP001152130"/>
    </source>
</evidence>
<dbReference type="AlphaFoldDB" id="A0A9W8PXY0"/>
<feature type="compositionally biased region" description="Basic and acidic residues" evidence="1">
    <location>
        <begin position="144"/>
        <end position="153"/>
    </location>
</feature>
<sequence length="249" mass="28451">MASTSPRSKQKKAEDLLAEAFASPRIAKRPDLLGGVLRTLDSLVHDPFRITDTHKTPSLKNELFQRRTHARKVRDKIREHRPKSEMTAIHIAVMLLVPLQRFEKGFLGLQRTSEINFSPNEFYRRLNKMVQLVVRKIAREAEAEAKAETEDQTKSQPPNFANSQELSLTEHQLSPPSPGTNIENSSSFNISSSNNNSHDFNDNSNDDGNDDPNNNPDIDTDDEKELRPPPFDIRLDKQLRLFWHLLLGH</sequence>
<name>A0A9W8PXY0_9HYPO</name>
<accession>A0A9W8PXY0</accession>
<feature type="compositionally biased region" description="Polar residues" evidence="1">
    <location>
        <begin position="154"/>
        <end position="183"/>
    </location>
</feature>
<gene>
    <name evidence="2" type="ORF">NW766_002025</name>
</gene>
<feature type="compositionally biased region" description="Low complexity" evidence="1">
    <location>
        <begin position="184"/>
        <end position="198"/>
    </location>
</feature>
<protein>
    <submittedName>
        <fullName evidence="2">Uncharacterized protein</fullName>
    </submittedName>
</protein>
<reference evidence="2" key="1">
    <citation type="submission" date="2022-10" db="EMBL/GenBank/DDBJ databases">
        <title>Fusarium specimens isolated from Avocado Roots.</title>
        <authorList>
            <person name="Stajich J."/>
            <person name="Roper C."/>
            <person name="Heimlech-Rivalta G."/>
        </authorList>
    </citation>
    <scope>NUCLEOTIDE SEQUENCE</scope>
    <source>
        <strain evidence="2">CF00143</strain>
    </source>
</reference>
<feature type="region of interest" description="Disordered" evidence="1">
    <location>
        <begin position="144"/>
        <end position="231"/>
    </location>
</feature>
<organism evidence="2 3">
    <name type="scientific">Fusarium irregulare</name>
    <dbReference type="NCBI Taxonomy" id="2494466"/>
    <lineage>
        <taxon>Eukaryota</taxon>
        <taxon>Fungi</taxon>
        <taxon>Dikarya</taxon>
        <taxon>Ascomycota</taxon>
        <taxon>Pezizomycotina</taxon>
        <taxon>Sordariomycetes</taxon>
        <taxon>Hypocreomycetidae</taxon>
        <taxon>Hypocreales</taxon>
        <taxon>Nectriaceae</taxon>
        <taxon>Fusarium</taxon>
        <taxon>Fusarium incarnatum-equiseti species complex</taxon>
    </lineage>
</organism>
<dbReference type="EMBL" id="JAPDHF010000003">
    <property type="protein sequence ID" value="KAJ4020538.1"/>
    <property type="molecule type" value="Genomic_DNA"/>
</dbReference>
<evidence type="ECO:0000313" key="2">
    <source>
        <dbReference type="EMBL" id="KAJ4020538.1"/>
    </source>
</evidence>
<evidence type="ECO:0000256" key="1">
    <source>
        <dbReference type="SAM" id="MobiDB-lite"/>
    </source>
</evidence>
<proteinExistence type="predicted"/>
<comment type="caution">
    <text evidence="2">The sequence shown here is derived from an EMBL/GenBank/DDBJ whole genome shotgun (WGS) entry which is preliminary data.</text>
</comment>